<dbReference type="PROSITE" id="PS50949">
    <property type="entry name" value="HTH_GNTR"/>
    <property type="match status" value="1"/>
</dbReference>
<evidence type="ECO:0000256" key="3">
    <source>
        <dbReference type="ARBA" id="ARBA00023125"/>
    </source>
</evidence>
<dbReference type="SMART" id="SM00345">
    <property type="entry name" value="HTH_GNTR"/>
    <property type="match status" value="1"/>
</dbReference>
<dbReference type="RefSeq" id="WP_094509871.1">
    <property type="nucleotide sequence ID" value="NZ_JBHEEK010000016.1"/>
</dbReference>
<proteinExistence type="predicted"/>
<dbReference type="PANTHER" id="PTHR43537">
    <property type="entry name" value="TRANSCRIPTIONAL REGULATOR, GNTR FAMILY"/>
    <property type="match status" value="1"/>
</dbReference>
<dbReference type="PANTHER" id="PTHR43537:SF34">
    <property type="entry name" value="PYRUVATE DEHYDROGENASE COMPLEX REPRESSOR"/>
    <property type="match status" value="1"/>
</dbReference>
<dbReference type="PRINTS" id="PR00035">
    <property type="entry name" value="HTHGNTR"/>
</dbReference>
<dbReference type="Proteomes" id="UP000215590">
    <property type="component" value="Unassembled WGS sequence"/>
</dbReference>
<dbReference type="Pfam" id="PF07729">
    <property type="entry name" value="FCD"/>
    <property type="match status" value="1"/>
</dbReference>
<dbReference type="InterPro" id="IPR011711">
    <property type="entry name" value="GntR_C"/>
</dbReference>
<feature type="domain" description="HTH gntR-type" evidence="7">
    <location>
        <begin position="12"/>
        <end position="80"/>
    </location>
</feature>
<evidence type="ECO:0000256" key="2">
    <source>
        <dbReference type="ARBA" id="ARBA00023015"/>
    </source>
</evidence>
<keyword evidence="4" id="KW-0804">Transcription</keyword>
<organism evidence="8 9">
    <name type="scientific">Brucella thiophenivorans</name>
    <dbReference type="NCBI Taxonomy" id="571255"/>
    <lineage>
        <taxon>Bacteria</taxon>
        <taxon>Pseudomonadati</taxon>
        <taxon>Pseudomonadota</taxon>
        <taxon>Alphaproteobacteria</taxon>
        <taxon>Hyphomicrobiales</taxon>
        <taxon>Brucellaceae</taxon>
        <taxon>Brucella/Ochrobactrum group</taxon>
        <taxon>Brucella</taxon>
    </lineage>
</organism>
<sequence>MTEPVFSRILASRTADDVVHQIESLILEGVLRGGDKLPGERDLALQLDISRPILRDALKRLETAGLLTSRHGGGTFVADVIGPVFSPPVVKLFAEHRKATTDYLEYRREIESIAAEYATLRATSADKALLTEIMTAMEDANSANDLDTGAQLDVEFHNAIGEAAHNIVLLHTLRSCYQLLKDGVFYNRSLIYSYPGVADMLLSQHRAIYDAVIAGNPQAAREAVKKHIRFVEQATNDRELNDERERVSRLRYRQRAGKDVKESGDS</sequence>
<dbReference type="EMBL" id="NNRJ01000069">
    <property type="protein sequence ID" value="OYR08538.1"/>
    <property type="molecule type" value="Genomic_DNA"/>
</dbReference>
<evidence type="ECO:0000256" key="4">
    <source>
        <dbReference type="ARBA" id="ARBA00023163"/>
    </source>
</evidence>
<dbReference type="SUPFAM" id="SSF46785">
    <property type="entry name" value="Winged helix' DNA-binding domain"/>
    <property type="match status" value="1"/>
</dbReference>
<dbReference type="GO" id="GO:0003700">
    <property type="term" value="F:DNA-binding transcription factor activity"/>
    <property type="evidence" value="ECO:0007669"/>
    <property type="project" value="InterPro"/>
</dbReference>
<dbReference type="InterPro" id="IPR036390">
    <property type="entry name" value="WH_DNA-bd_sf"/>
</dbReference>
<dbReference type="SUPFAM" id="SSF48008">
    <property type="entry name" value="GntR ligand-binding domain-like"/>
    <property type="match status" value="1"/>
</dbReference>
<reference evidence="8 9" key="1">
    <citation type="submission" date="2017-07" db="EMBL/GenBank/DDBJ databases">
        <title>Phylogenetic study on the rhizospheric bacterium Ochrobactrum sp. A44.</title>
        <authorList>
            <person name="Krzyzanowska D.M."/>
            <person name="Ossowicki A."/>
            <person name="Rajewska M."/>
            <person name="Maciag T."/>
            <person name="Kaczynski Z."/>
            <person name="Czerwicka M."/>
            <person name="Jafra S."/>
        </authorList>
    </citation>
    <scope>NUCLEOTIDE SEQUENCE [LARGE SCALE GENOMIC DNA]</scope>
    <source>
        <strain evidence="8 9">DSM 7216</strain>
    </source>
</reference>
<keyword evidence="3" id="KW-0238">DNA-binding</keyword>
<dbReference type="InterPro" id="IPR036388">
    <property type="entry name" value="WH-like_DNA-bd_sf"/>
</dbReference>
<dbReference type="Pfam" id="PF00392">
    <property type="entry name" value="GntR"/>
    <property type="match status" value="1"/>
</dbReference>
<dbReference type="GO" id="GO:0003677">
    <property type="term" value="F:DNA binding"/>
    <property type="evidence" value="ECO:0007669"/>
    <property type="project" value="UniProtKB-KW"/>
</dbReference>
<protein>
    <recommendedName>
        <fullName evidence="6">Pyruvate dehydrogenase complex repressor</fullName>
    </recommendedName>
</protein>
<name>A0A256F0X4_9HYPH</name>
<accession>A0A256F0X4</accession>
<evidence type="ECO:0000313" key="8">
    <source>
        <dbReference type="EMBL" id="OYR08538.1"/>
    </source>
</evidence>
<dbReference type="OrthoDB" id="5450856at2"/>
<dbReference type="InterPro" id="IPR000524">
    <property type="entry name" value="Tscrpt_reg_HTH_GntR"/>
</dbReference>
<dbReference type="InterPro" id="IPR008920">
    <property type="entry name" value="TF_FadR/GntR_C"/>
</dbReference>
<dbReference type="AlphaFoldDB" id="A0A256F0X4"/>
<evidence type="ECO:0000256" key="6">
    <source>
        <dbReference type="ARBA" id="ARBA00039592"/>
    </source>
</evidence>
<keyword evidence="1" id="KW-0678">Repressor</keyword>
<evidence type="ECO:0000256" key="5">
    <source>
        <dbReference type="ARBA" id="ARBA00037357"/>
    </source>
</evidence>
<comment type="function">
    <text evidence="5">Transcriptional repressor for the pyruvate dehydrogenase complex genes aceEF and lpd.</text>
</comment>
<evidence type="ECO:0000256" key="1">
    <source>
        <dbReference type="ARBA" id="ARBA00022491"/>
    </source>
</evidence>
<keyword evidence="2" id="KW-0805">Transcription regulation</keyword>
<dbReference type="Gene3D" id="1.10.10.10">
    <property type="entry name" value="Winged helix-like DNA-binding domain superfamily/Winged helix DNA-binding domain"/>
    <property type="match status" value="1"/>
</dbReference>
<gene>
    <name evidence="8" type="ORF">CEV31_4017</name>
</gene>
<comment type="caution">
    <text evidence="8">The sequence shown here is derived from an EMBL/GenBank/DDBJ whole genome shotgun (WGS) entry which is preliminary data.</text>
</comment>
<keyword evidence="9" id="KW-1185">Reference proteome</keyword>
<evidence type="ECO:0000259" key="7">
    <source>
        <dbReference type="PROSITE" id="PS50949"/>
    </source>
</evidence>
<dbReference type="Gene3D" id="1.20.120.530">
    <property type="entry name" value="GntR ligand-binding domain-like"/>
    <property type="match status" value="1"/>
</dbReference>
<evidence type="ECO:0000313" key="9">
    <source>
        <dbReference type="Proteomes" id="UP000215590"/>
    </source>
</evidence>
<dbReference type="SMART" id="SM00895">
    <property type="entry name" value="FCD"/>
    <property type="match status" value="1"/>
</dbReference>
<dbReference type="CDD" id="cd07377">
    <property type="entry name" value="WHTH_GntR"/>
    <property type="match status" value="1"/>
</dbReference>